<name>A0A2P2JZN8_RHIMU</name>
<proteinExistence type="predicted"/>
<protein>
    <submittedName>
        <fullName evidence="1">Uncharacterized protein</fullName>
    </submittedName>
</protein>
<evidence type="ECO:0000313" key="1">
    <source>
        <dbReference type="EMBL" id="MBW98953.1"/>
    </source>
</evidence>
<sequence length="26" mass="3139">MGSRLVLMMFWRGWGDYLILCIYNLS</sequence>
<organism evidence="1">
    <name type="scientific">Rhizophora mucronata</name>
    <name type="common">Asiatic mangrove</name>
    <dbReference type="NCBI Taxonomy" id="61149"/>
    <lineage>
        <taxon>Eukaryota</taxon>
        <taxon>Viridiplantae</taxon>
        <taxon>Streptophyta</taxon>
        <taxon>Embryophyta</taxon>
        <taxon>Tracheophyta</taxon>
        <taxon>Spermatophyta</taxon>
        <taxon>Magnoliopsida</taxon>
        <taxon>eudicotyledons</taxon>
        <taxon>Gunneridae</taxon>
        <taxon>Pentapetalae</taxon>
        <taxon>rosids</taxon>
        <taxon>fabids</taxon>
        <taxon>Malpighiales</taxon>
        <taxon>Rhizophoraceae</taxon>
        <taxon>Rhizophora</taxon>
    </lineage>
</organism>
<dbReference type="EMBL" id="GGEC01018470">
    <property type="protein sequence ID" value="MBW98953.1"/>
    <property type="molecule type" value="Transcribed_RNA"/>
</dbReference>
<reference evidence="1" key="1">
    <citation type="submission" date="2018-02" db="EMBL/GenBank/DDBJ databases">
        <title>Rhizophora mucronata_Transcriptome.</title>
        <authorList>
            <person name="Meera S.P."/>
            <person name="Sreeshan A."/>
            <person name="Augustine A."/>
        </authorList>
    </citation>
    <scope>NUCLEOTIDE SEQUENCE</scope>
    <source>
        <tissue evidence="1">Leaf</tissue>
    </source>
</reference>
<dbReference type="AlphaFoldDB" id="A0A2P2JZN8"/>
<accession>A0A2P2JZN8</accession>